<dbReference type="EMBL" id="CM035418">
    <property type="protein sequence ID" value="KAH7420399.1"/>
    <property type="molecule type" value="Genomic_DNA"/>
</dbReference>
<gene>
    <name evidence="2" type="ORF">KP509_13G006100</name>
</gene>
<evidence type="ECO:0008006" key="4">
    <source>
        <dbReference type="Google" id="ProtNLM"/>
    </source>
</evidence>
<sequence>MRVSFRFLVIVTTHAFAAGVSSPYRIENPIRYTSIFNTTVWPTSHTHIYIYIQKEICKFRRRFSRSSELVIHLGVDLYELNVHV</sequence>
<protein>
    <recommendedName>
        <fullName evidence="4">Secreted protein</fullName>
    </recommendedName>
</protein>
<dbReference type="AlphaFoldDB" id="A0A8T2TIB0"/>
<comment type="caution">
    <text evidence="2">The sequence shown here is derived from an EMBL/GenBank/DDBJ whole genome shotgun (WGS) entry which is preliminary data.</text>
</comment>
<proteinExistence type="predicted"/>
<reference evidence="2" key="1">
    <citation type="submission" date="2021-08" db="EMBL/GenBank/DDBJ databases">
        <title>WGS assembly of Ceratopteris richardii.</title>
        <authorList>
            <person name="Marchant D.B."/>
            <person name="Chen G."/>
            <person name="Jenkins J."/>
            <person name="Shu S."/>
            <person name="Leebens-Mack J."/>
            <person name="Grimwood J."/>
            <person name="Schmutz J."/>
            <person name="Soltis P."/>
            <person name="Soltis D."/>
            <person name="Chen Z.-H."/>
        </authorList>
    </citation>
    <scope>NUCLEOTIDE SEQUENCE</scope>
    <source>
        <strain evidence="2">Whitten #5841</strain>
        <tissue evidence="2">Leaf</tissue>
    </source>
</reference>
<feature type="signal peptide" evidence="1">
    <location>
        <begin position="1"/>
        <end position="19"/>
    </location>
</feature>
<evidence type="ECO:0000313" key="2">
    <source>
        <dbReference type="EMBL" id="KAH7420399.1"/>
    </source>
</evidence>
<keyword evidence="1" id="KW-0732">Signal</keyword>
<evidence type="ECO:0000256" key="1">
    <source>
        <dbReference type="SAM" id="SignalP"/>
    </source>
</evidence>
<accession>A0A8T2TIB0</accession>
<evidence type="ECO:0000313" key="3">
    <source>
        <dbReference type="Proteomes" id="UP000825935"/>
    </source>
</evidence>
<organism evidence="2 3">
    <name type="scientific">Ceratopteris richardii</name>
    <name type="common">Triangle waterfern</name>
    <dbReference type="NCBI Taxonomy" id="49495"/>
    <lineage>
        <taxon>Eukaryota</taxon>
        <taxon>Viridiplantae</taxon>
        <taxon>Streptophyta</taxon>
        <taxon>Embryophyta</taxon>
        <taxon>Tracheophyta</taxon>
        <taxon>Polypodiopsida</taxon>
        <taxon>Polypodiidae</taxon>
        <taxon>Polypodiales</taxon>
        <taxon>Pteridineae</taxon>
        <taxon>Pteridaceae</taxon>
        <taxon>Parkerioideae</taxon>
        <taxon>Ceratopteris</taxon>
    </lineage>
</organism>
<name>A0A8T2TIB0_CERRI</name>
<dbReference type="Proteomes" id="UP000825935">
    <property type="component" value="Chromosome 13"/>
</dbReference>
<feature type="chain" id="PRO_5035765257" description="Secreted protein" evidence="1">
    <location>
        <begin position="20"/>
        <end position="84"/>
    </location>
</feature>
<keyword evidence="3" id="KW-1185">Reference proteome</keyword>